<evidence type="ECO:0000313" key="3">
    <source>
        <dbReference type="EMBL" id="MCW3487403.1"/>
    </source>
</evidence>
<keyword evidence="1" id="KW-0732">Signal</keyword>
<dbReference type="Pfam" id="PF21012">
    <property type="entry name" value="DUF6850"/>
    <property type="match status" value="1"/>
</dbReference>
<name>A0ABT3ITW2_9BACT</name>
<proteinExistence type="predicted"/>
<dbReference type="EMBL" id="JAPDNS010000002">
    <property type="protein sequence ID" value="MCW3487403.1"/>
    <property type="molecule type" value="Genomic_DNA"/>
</dbReference>
<protein>
    <recommendedName>
        <fullName evidence="2">DUF6850 domain-containing protein</fullName>
    </recommendedName>
</protein>
<organism evidence="3 4">
    <name type="scientific">Chitinophaga nivalis</name>
    <dbReference type="NCBI Taxonomy" id="2991709"/>
    <lineage>
        <taxon>Bacteria</taxon>
        <taxon>Pseudomonadati</taxon>
        <taxon>Bacteroidota</taxon>
        <taxon>Chitinophagia</taxon>
        <taxon>Chitinophagales</taxon>
        <taxon>Chitinophagaceae</taxon>
        <taxon>Chitinophaga</taxon>
    </lineage>
</organism>
<feature type="domain" description="DUF6850" evidence="2">
    <location>
        <begin position="50"/>
        <end position="518"/>
    </location>
</feature>
<evidence type="ECO:0000313" key="4">
    <source>
        <dbReference type="Proteomes" id="UP001207742"/>
    </source>
</evidence>
<feature type="signal peptide" evidence="1">
    <location>
        <begin position="1"/>
        <end position="21"/>
    </location>
</feature>
<evidence type="ECO:0000256" key="1">
    <source>
        <dbReference type="SAM" id="SignalP"/>
    </source>
</evidence>
<keyword evidence="4" id="KW-1185">Reference proteome</keyword>
<accession>A0ABT3ITW2</accession>
<comment type="caution">
    <text evidence="3">The sequence shown here is derived from an EMBL/GenBank/DDBJ whole genome shotgun (WGS) entry which is preliminary data.</text>
</comment>
<dbReference type="RefSeq" id="WP_264734213.1">
    <property type="nucleotide sequence ID" value="NZ_JAPDNR010000001.1"/>
</dbReference>
<gene>
    <name evidence="3" type="ORF">OL497_26135</name>
</gene>
<dbReference type="Proteomes" id="UP001207742">
    <property type="component" value="Unassembled WGS sequence"/>
</dbReference>
<dbReference type="InterPro" id="IPR049236">
    <property type="entry name" value="DUF6850"/>
</dbReference>
<reference evidence="3 4" key="1">
    <citation type="submission" date="2022-10" db="EMBL/GenBank/DDBJ databases">
        <title>Chitinophaga nivalis PC15 sp. nov., isolated from Pyeongchang county, South Korea.</title>
        <authorList>
            <person name="Trinh H.N."/>
        </authorList>
    </citation>
    <scope>NUCLEOTIDE SEQUENCE [LARGE SCALE GENOMIC DNA]</scope>
    <source>
        <strain evidence="3 4">PC14</strain>
    </source>
</reference>
<evidence type="ECO:0000259" key="2">
    <source>
        <dbReference type="Pfam" id="PF21012"/>
    </source>
</evidence>
<feature type="chain" id="PRO_5047059936" description="DUF6850 domain-containing protein" evidence="1">
    <location>
        <begin position="22"/>
        <end position="518"/>
    </location>
</feature>
<sequence>MNSVIRKILVLLLLAPAAVSAQNGDAADSLFLYRQSVRQLDFISGNMTQLTASDIRQAAEIGLRVENISGGLRPVQVAQTTTIASLYTQGVRTLGRFRLQGNFAFSRNWEDSLQWNMRGDGIDDGTPYYYATPKAGVFERANYNIGGIVAYSLIREKLYIGTDLNYYYNTATGSVDPRPAVNEFRLQARPGITWRSARHTVGVAALIGYGDERTQVAYKNGMFETGSFYPDRINYMVQGYAGIQQMKEAFKREKEYSGIGGYYAGQWKDWTIKANLDYTVTHITNLFNRPGSATDTLFATYQQDKTVFSLLLQQQKRNSSRQVYAGMTQDNGKDRNTTLNGSSYRFHHRNVYAGYEHLWRKESRWQPELGFLLTYDNTQRKDVTRSHITNYSYVLPQLHAGVYTHNRYHDRFAVHIWPSVQLPLDNKLTAPDPTLESSPRPFTQGVVYPDYYYAGSTLAAVRANFTYITGRLLKQFNTGVTAGVQYTKALQVPDHPLMNDRLVNGHRLGVSCSFNLYF</sequence>